<evidence type="ECO:0000259" key="4">
    <source>
        <dbReference type="Pfam" id="PF00294"/>
    </source>
</evidence>
<evidence type="ECO:0000256" key="1">
    <source>
        <dbReference type="ARBA" id="ARBA00010688"/>
    </source>
</evidence>
<organism evidence="5 6">
    <name type="scientific">Lysinibacillus halotolerans</name>
    <dbReference type="NCBI Taxonomy" id="1368476"/>
    <lineage>
        <taxon>Bacteria</taxon>
        <taxon>Bacillati</taxon>
        <taxon>Bacillota</taxon>
        <taxon>Bacilli</taxon>
        <taxon>Bacillales</taxon>
        <taxon>Bacillaceae</taxon>
        <taxon>Lysinibacillus</taxon>
    </lineage>
</organism>
<evidence type="ECO:0000256" key="2">
    <source>
        <dbReference type="ARBA" id="ARBA00022679"/>
    </source>
</evidence>
<reference evidence="5 6" key="1">
    <citation type="journal article" date="2014" name="Int. J. Syst. Evol. Microbiol.">
        <title>Lysinibacillus halotolerans sp. nov., isolated from saline-alkaline soil.</title>
        <authorList>
            <person name="Kong D."/>
            <person name="Wang Y."/>
            <person name="Zhao B."/>
            <person name="Li Y."/>
            <person name="Song J."/>
            <person name="Zhai Y."/>
            <person name="Zhang C."/>
            <person name="Wang H."/>
            <person name="Chen X."/>
            <person name="Zhao B."/>
            <person name="Ruan Z."/>
        </authorList>
    </citation>
    <scope>NUCLEOTIDE SEQUENCE [LARGE SCALE GENOMIC DNA]</scope>
    <source>
        <strain evidence="5 6">MCCC 1A12703</strain>
    </source>
</reference>
<gene>
    <name evidence="5" type="ORF">EC501_06260</name>
</gene>
<comment type="caution">
    <text evidence="5">The sequence shown here is derived from an EMBL/GenBank/DDBJ whole genome shotgun (WGS) entry which is preliminary data.</text>
</comment>
<accession>A0A3M8HBS3</accession>
<dbReference type="InterPro" id="IPR029056">
    <property type="entry name" value="Ribokinase-like"/>
</dbReference>
<keyword evidence="6" id="KW-1185">Reference proteome</keyword>
<dbReference type="InterPro" id="IPR011611">
    <property type="entry name" value="PfkB_dom"/>
</dbReference>
<dbReference type="EMBL" id="RHLQ01000011">
    <property type="protein sequence ID" value="RNC99897.1"/>
    <property type="molecule type" value="Genomic_DNA"/>
</dbReference>
<comment type="similarity">
    <text evidence="1">Belongs to the carbohydrate kinase PfkB family.</text>
</comment>
<dbReference type="Gene3D" id="3.40.1190.20">
    <property type="match status" value="1"/>
</dbReference>
<dbReference type="Pfam" id="PF00294">
    <property type="entry name" value="PfkB"/>
    <property type="match status" value="1"/>
</dbReference>
<dbReference type="SUPFAM" id="SSF53613">
    <property type="entry name" value="Ribokinase-like"/>
    <property type="match status" value="1"/>
</dbReference>
<dbReference type="CDD" id="cd01166">
    <property type="entry name" value="KdgK"/>
    <property type="match status" value="1"/>
</dbReference>
<dbReference type="PANTHER" id="PTHR43320">
    <property type="entry name" value="SUGAR KINASE"/>
    <property type="match status" value="1"/>
</dbReference>
<proteinExistence type="inferred from homology"/>
<dbReference type="PANTHER" id="PTHR43320:SF2">
    <property type="entry name" value="2-DEHYDRO-3-DEOXYGLUCONOKINASE_2-DEHYDRO-3-DEOXYGALACTONOKINASE"/>
    <property type="match status" value="1"/>
</dbReference>
<evidence type="ECO:0000313" key="6">
    <source>
        <dbReference type="Proteomes" id="UP000279909"/>
    </source>
</evidence>
<evidence type="ECO:0000256" key="3">
    <source>
        <dbReference type="ARBA" id="ARBA00022777"/>
    </source>
</evidence>
<dbReference type="AlphaFoldDB" id="A0A3M8HBS3"/>
<protein>
    <submittedName>
        <fullName evidence="5">Sugar kinase</fullName>
    </submittedName>
</protein>
<dbReference type="GO" id="GO:0016301">
    <property type="term" value="F:kinase activity"/>
    <property type="evidence" value="ECO:0007669"/>
    <property type="project" value="UniProtKB-KW"/>
</dbReference>
<feature type="domain" description="Carbohydrate kinase PfkB" evidence="4">
    <location>
        <begin position="1"/>
        <end position="317"/>
    </location>
</feature>
<keyword evidence="3 5" id="KW-0418">Kinase</keyword>
<dbReference type="InterPro" id="IPR052700">
    <property type="entry name" value="Carb_kinase_PfkB-like"/>
</dbReference>
<dbReference type="RefSeq" id="WP_122971439.1">
    <property type="nucleotide sequence ID" value="NZ_RHLQ01000011.1"/>
</dbReference>
<keyword evidence="2" id="KW-0808">Transferase</keyword>
<name>A0A3M8HBS3_9BACI</name>
<dbReference type="OrthoDB" id="9813569at2"/>
<dbReference type="Proteomes" id="UP000279909">
    <property type="component" value="Unassembled WGS sequence"/>
</dbReference>
<evidence type="ECO:0000313" key="5">
    <source>
        <dbReference type="EMBL" id="RNC99897.1"/>
    </source>
</evidence>
<sequence length="337" mass="37495">MKKIITLGEILLRLSTEVGKRLSQADQLALNYGGAETNVSVSLANFGYDVYFVSKVPDNPLGLAAERHLKMNGVRTEFLLKGGERLGTYYVESGVGARSAQVTYDRKHSSFTQIICEEIQFDNIFQDADLFHVTGITPALSPSLVELTLIALQKAKEKGVITSFDFNYRSKLWSHQEAAETIKRFLPYVDICFCGELDATYLLGIDKASESMENTDRLMFYYETIRKKYPNIQFFASTFRDVLSASTNTLQGNLFVDGALYQSKIYQIDHIVDRVGGGDAFVAGMLYGILELTSLKEAVTFATAASVLKHTVLGDCNTFSPEEIKTYANQVPGKIVR</sequence>